<name>A0A9N8EK61_9STRA</name>
<dbReference type="SUPFAM" id="SSF48452">
    <property type="entry name" value="TPR-like"/>
    <property type="match status" value="2"/>
</dbReference>
<dbReference type="Proteomes" id="UP001153069">
    <property type="component" value="Unassembled WGS sequence"/>
</dbReference>
<accession>A0A9N8EK61</accession>
<dbReference type="PROSITE" id="PS50005">
    <property type="entry name" value="TPR"/>
    <property type="match status" value="2"/>
</dbReference>
<evidence type="ECO:0000256" key="1">
    <source>
        <dbReference type="ARBA" id="ARBA00022737"/>
    </source>
</evidence>
<dbReference type="PANTHER" id="PTHR45641:SF19">
    <property type="entry name" value="NEPHROCYSTIN-3"/>
    <property type="match status" value="1"/>
</dbReference>
<evidence type="ECO:0000256" key="3">
    <source>
        <dbReference type="PROSITE-ProRule" id="PRU00339"/>
    </source>
</evidence>
<keyword evidence="2 3" id="KW-0802">TPR repeat</keyword>
<feature type="repeat" description="TPR" evidence="3">
    <location>
        <begin position="415"/>
        <end position="448"/>
    </location>
</feature>
<dbReference type="PANTHER" id="PTHR45641">
    <property type="entry name" value="TETRATRICOPEPTIDE REPEAT PROTEIN (AFU_ORTHOLOGUE AFUA_6G03870)"/>
    <property type="match status" value="1"/>
</dbReference>
<dbReference type="InterPro" id="IPR011990">
    <property type="entry name" value="TPR-like_helical_dom_sf"/>
</dbReference>
<protein>
    <submittedName>
        <fullName evidence="4">Kinesin light chain</fullName>
    </submittedName>
</protein>
<dbReference type="Gene3D" id="1.25.40.10">
    <property type="entry name" value="Tetratricopeptide repeat domain"/>
    <property type="match status" value="3"/>
</dbReference>
<evidence type="ECO:0000313" key="4">
    <source>
        <dbReference type="EMBL" id="CAB9519965.1"/>
    </source>
</evidence>
<dbReference type="AlphaFoldDB" id="A0A9N8EK61"/>
<keyword evidence="1" id="KW-0677">Repeat</keyword>
<comment type="caution">
    <text evidence="4">The sequence shown here is derived from an EMBL/GenBank/DDBJ whole genome shotgun (WGS) entry which is preliminary data.</text>
</comment>
<evidence type="ECO:0000313" key="5">
    <source>
        <dbReference type="Proteomes" id="UP001153069"/>
    </source>
</evidence>
<gene>
    <name evidence="4" type="ORF">SEMRO_1061_G236870.1</name>
</gene>
<sequence>MEIATLEASNTLFCQGREKDALHLLEESTLTESPPDLYLEEEGDIGPRAFRLPSFSRQAMEASVTYNKALIHHARNEFVEAMRLYEQVVLAPALLGSCSAIMVLKMRAHNNLGQIFYMAGISEIKALEQFSIALQIAKSLEKQQPYSLDIATVLSNWCRVQWMSGDVSQMVYEGLHEILRLRTAALGWDHPDVASAHYNLGVTEYAHNDGNKAVGHLMKYLRVVASQAAKTNNTKTDLTLDPIPALIYILLIKNEDREDSLAQELVRGLRTLQEKRADAIMGQQPQEIASVLNFIGTLLFHQRDFDHALLFFQEELRLEEGIVAENTGSENSSVEDISVSVTCNNIARILQELQRLPEAKCYYYRSLMADYGADIQNWSLDSKKSAGIPSLNHVVPLQSGRQVTDLPASTINLYSTVFYNLGLIHDKQGSYKEAIYAFQMSLSLRRVMLGPDHADVACLLYNIGVLQMEQQFLQEATQSLREALRIRRAAPSSSPSGQLNDCHVVKTLQKLASLHKAKGNIQGALEAQKEIFQIQTVSQEFESVSLRHKDMAATTREMAELHHAVGDLTMAVQKAQEAVAVMRSIQSALSATNALPEFVACMEELVAGLLLLGSLKHEISQPEEARAHYREASTMIQRASSCFSHPTELNALQEVTQMLSTCHCAPEA</sequence>
<feature type="repeat" description="TPR" evidence="3">
    <location>
        <begin position="289"/>
        <end position="322"/>
    </location>
</feature>
<organism evidence="4 5">
    <name type="scientific">Seminavis robusta</name>
    <dbReference type="NCBI Taxonomy" id="568900"/>
    <lineage>
        <taxon>Eukaryota</taxon>
        <taxon>Sar</taxon>
        <taxon>Stramenopiles</taxon>
        <taxon>Ochrophyta</taxon>
        <taxon>Bacillariophyta</taxon>
        <taxon>Bacillariophyceae</taxon>
        <taxon>Bacillariophycidae</taxon>
        <taxon>Naviculales</taxon>
        <taxon>Naviculaceae</taxon>
        <taxon>Seminavis</taxon>
    </lineage>
</organism>
<evidence type="ECO:0000256" key="2">
    <source>
        <dbReference type="ARBA" id="ARBA00022803"/>
    </source>
</evidence>
<keyword evidence="5" id="KW-1185">Reference proteome</keyword>
<dbReference type="InterPro" id="IPR019734">
    <property type="entry name" value="TPR_rpt"/>
</dbReference>
<reference evidence="4" key="1">
    <citation type="submission" date="2020-06" db="EMBL/GenBank/DDBJ databases">
        <authorList>
            <consortium name="Plant Systems Biology data submission"/>
        </authorList>
    </citation>
    <scope>NUCLEOTIDE SEQUENCE</scope>
    <source>
        <strain evidence="4">D6</strain>
    </source>
</reference>
<dbReference type="SMART" id="SM00028">
    <property type="entry name" value="TPR"/>
    <property type="match status" value="10"/>
</dbReference>
<dbReference type="Pfam" id="PF13424">
    <property type="entry name" value="TPR_12"/>
    <property type="match status" value="1"/>
</dbReference>
<dbReference type="EMBL" id="CAICTM010001059">
    <property type="protein sequence ID" value="CAB9519965.1"/>
    <property type="molecule type" value="Genomic_DNA"/>
</dbReference>
<proteinExistence type="predicted"/>
<dbReference type="OrthoDB" id="626167at2759"/>